<comment type="caution">
    <text evidence="1">The sequence shown here is derived from an EMBL/GenBank/DDBJ whole genome shotgun (WGS) entry which is preliminary data.</text>
</comment>
<proteinExistence type="predicted"/>
<dbReference type="AlphaFoldDB" id="A1ZVX3"/>
<sequence>MKRSRKTEAAALLRRALRKLNRSLFERSEFELFRRSVTDLGKTNYSCGVFGYFFTYRKK</sequence>
<gene>
    <name evidence="1" type="ORF">M23134_00809</name>
</gene>
<evidence type="ECO:0000313" key="2">
    <source>
        <dbReference type="Proteomes" id="UP000004095"/>
    </source>
</evidence>
<dbReference type="EMBL" id="AAWS01000048">
    <property type="protein sequence ID" value="EAY25455.1"/>
    <property type="molecule type" value="Genomic_DNA"/>
</dbReference>
<evidence type="ECO:0000313" key="1">
    <source>
        <dbReference type="EMBL" id="EAY25455.1"/>
    </source>
</evidence>
<keyword evidence="2" id="KW-1185">Reference proteome</keyword>
<organism evidence="1 2">
    <name type="scientific">Microscilla marina ATCC 23134</name>
    <dbReference type="NCBI Taxonomy" id="313606"/>
    <lineage>
        <taxon>Bacteria</taxon>
        <taxon>Pseudomonadati</taxon>
        <taxon>Bacteroidota</taxon>
        <taxon>Cytophagia</taxon>
        <taxon>Cytophagales</taxon>
        <taxon>Microscillaceae</taxon>
        <taxon>Microscilla</taxon>
    </lineage>
</organism>
<reference evidence="1 2" key="1">
    <citation type="submission" date="2007-01" db="EMBL/GenBank/DDBJ databases">
        <authorList>
            <person name="Haygood M."/>
            <person name="Podell S."/>
            <person name="Anderson C."/>
            <person name="Hopkinson B."/>
            <person name="Roe K."/>
            <person name="Barbeau K."/>
            <person name="Gaasterland T."/>
            <person name="Ferriera S."/>
            <person name="Johnson J."/>
            <person name="Kravitz S."/>
            <person name="Beeson K."/>
            <person name="Sutton G."/>
            <person name="Rogers Y.-H."/>
            <person name="Friedman R."/>
            <person name="Frazier M."/>
            <person name="Venter J.C."/>
        </authorList>
    </citation>
    <scope>NUCLEOTIDE SEQUENCE [LARGE SCALE GENOMIC DNA]</scope>
    <source>
        <strain evidence="1 2">ATCC 23134</strain>
    </source>
</reference>
<accession>A1ZVX3</accession>
<name>A1ZVX3_MICM2</name>
<dbReference type="Proteomes" id="UP000004095">
    <property type="component" value="Unassembled WGS sequence"/>
</dbReference>
<protein>
    <submittedName>
        <fullName evidence="1">Uncharacterized protein</fullName>
    </submittedName>
</protein>